<evidence type="ECO:0000313" key="2">
    <source>
        <dbReference type="EnsemblPlants" id="OGLUM04G08420.1"/>
    </source>
</evidence>
<feature type="region of interest" description="Disordered" evidence="1">
    <location>
        <begin position="24"/>
        <end position="77"/>
    </location>
</feature>
<accession>A0A0D9ZJC0</accession>
<proteinExistence type="predicted"/>
<dbReference type="Gramene" id="OGLUM04G08420.1">
    <property type="protein sequence ID" value="OGLUM04G08420.1"/>
    <property type="gene ID" value="OGLUM04G08420"/>
</dbReference>
<organism evidence="2">
    <name type="scientific">Oryza glumipatula</name>
    <dbReference type="NCBI Taxonomy" id="40148"/>
    <lineage>
        <taxon>Eukaryota</taxon>
        <taxon>Viridiplantae</taxon>
        <taxon>Streptophyta</taxon>
        <taxon>Embryophyta</taxon>
        <taxon>Tracheophyta</taxon>
        <taxon>Spermatophyta</taxon>
        <taxon>Magnoliopsida</taxon>
        <taxon>Liliopsida</taxon>
        <taxon>Poales</taxon>
        <taxon>Poaceae</taxon>
        <taxon>BOP clade</taxon>
        <taxon>Oryzoideae</taxon>
        <taxon>Oryzeae</taxon>
        <taxon>Oryzinae</taxon>
        <taxon>Oryza</taxon>
    </lineage>
</organism>
<dbReference type="Proteomes" id="UP000026961">
    <property type="component" value="Chromosome 4"/>
</dbReference>
<dbReference type="EnsemblPlants" id="OGLUM04G08420.1">
    <property type="protein sequence ID" value="OGLUM04G08420.1"/>
    <property type="gene ID" value="OGLUM04G08420"/>
</dbReference>
<protein>
    <submittedName>
        <fullName evidence="2">Uncharacterized protein</fullName>
    </submittedName>
</protein>
<reference evidence="2" key="2">
    <citation type="submission" date="2018-05" db="EMBL/GenBank/DDBJ databases">
        <title>OgluRS3 (Oryza glumaepatula Reference Sequence Version 3).</title>
        <authorList>
            <person name="Zhang J."/>
            <person name="Kudrna D."/>
            <person name="Lee S."/>
            <person name="Talag J."/>
            <person name="Welchert J."/>
            <person name="Wing R.A."/>
        </authorList>
    </citation>
    <scope>NUCLEOTIDE SEQUENCE [LARGE SCALE GENOMIC DNA]</scope>
</reference>
<dbReference type="AlphaFoldDB" id="A0A0D9ZJC0"/>
<dbReference type="HOGENOM" id="CLU_2162344_0_0_1"/>
<evidence type="ECO:0000256" key="1">
    <source>
        <dbReference type="SAM" id="MobiDB-lite"/>
    </source>
</evidence>
<sequence length="111" mass="11617">MVSPSQSNVSMHLTSPVWRWATEQGGSGELATRKTRSGRPEVAGVLPPSAPGILLPSLHSPRAHPWRESPSSSRKGGRMLDLELVLAGNEFTGARGCGYRGGAGGKGKEGI</sequence>
<keyword evidence="3" id="KW-1185">Reference proteome</keyword>
<evidence type="ECO:0000313" key="3">
    <source>
        <dbReference type="Proteomes" id="UP000026961"/>
    </source>
</evidence>
<reference evidence="2" key="1">
    <citation type="submission" date="2015-04" db="UniProtKB">
        <authorList>
            <consortium name="EnsemblPlants"/>
        </authorList>
    </citation>
    <scope>IDENTIFICATION</scope>
</reference>
<name>A0A0D9ZJC0_9ORYZ</name>